<feature type="region of interest" description="Disordered" evidence="1">
    <location>
        <begin position="1"/>
        <end position="28"/>
    </location>
</feature>
<evidence type="ECO:0000313" key="2">
    <source>
        <dbReference type="CGD" id="CAL0000160586"/>
    </source>
</evidence>
<sequence length="105" mass="12102">LLQYTITPNIQTQQANTPKTQTEQDNKSKTYASVAATYKTNLAKSQDKQEELRMNYFKVPSQAFEDLKKHNDAVFPEGIMTSDVSTIINKYGRKKKRFLEPSRIL</sequence>
<dbReference type="EMBL" id="FM992688">
    <property type="protein sequence ID" value="CAX45023.1"/>
    <property type="molecule type" value="Genomic_DNA"/>
</dbReference>
<dbReference type="RefSeq" id="XP_002417374.1">
    <property type="nucleotide sequence ID" value="XM_002417329.1"/>
</dbReference>
<evidence type="ECO:0000313" key="4">
    <source>
        <dbReference type="Proteomes" id="UP000002605"/>
    </source>
</evidence>
<dbReference type="VEuPathDB" id="FungiDB:CD36_07170"/>
<reference evidence="3 4" key="1">
    <citation type="journal article" date="2009" name="Genome Res.">
        <title>Comparative genomics of the fungal pathogens Candida dubliniensis and Candida albicans.</title>
        <authorList>
            <person name="Jackson A.P."/>
            <person name="Gamble J.A."/>
            <person name="Yeomans T."/>
            <person name="Moran G.P."/>
            <person name="Saunders D."/>
            <person name="Harris D."/>
            <person name="Aslett M."/>
            <person name="Barrell J.F."/>
            <person name="Butler G."/>
            <person name="Citiulo F."/>
            <person name="Coleman D.C."/>
            <person name="de Groot P.W.J."/>
            <person name="Goodwin T.J."/>
            <person name="Quail M.A."/>
            <person name="McQuillan J."/>
            <person name="Munro C.A."/>
            <person name="Pain A."/>
            <person name="Poulter R.T."/>
            <person name="Rajandream M.A."/>
            <person name="Renauld H."/>
            <person name="Spiering M.J."/>
            <person name="Tivey A."/>
            <person name="Gow N.A.R."/>
            <person name="Barrell B."/>
            <person name="Sullivan D.J."/>
            <person name="Berriman M."/>
        </authorList>
    </citation>
    <scope>NUCLEOTIDE SEQUENCE [LARGE SCALE GENOMIC DNA]</scope>
    <source>
        <strain evidence="4">CD36 / ATCC MYA-646 / CBS 7987 / NCPF 3949 / NRRL Y-17841</strain>
    </source>
</reference>
<evidence type="ECO:0000313" key="3">
    <source>
        <dbReference type="EMBL" id="CAX45023.1"/>
    </source>
</evidence>
<dbReference type="Proteomes" id="UP000002605">
    <property type="component" value="Chromosome 1"/>
</dbReference>
<feature type="non-terminal residue" evidence="3">
    <location>
        <position position="1"/>
    </location>
</feature>
<dbReference type="CGD" id="CAL0000160586">
    <property type="gene designation" value="Cd36_07170"/>
</dbReference>
<protein>
    <submittedName>
        <fullName evidence="3">Hypothetical transposon protein</fullName>
    </submittedName>
</protein>
<dbReference type="AlphaFoldDB" id="B9W8F3"/>
<dbReference type="GeneID" id="8044915"/>
<evidence type="ECO:0000256" key="1">
    <source>
        <dbReference type="SAM" id="MobiDB-lite"/>
    </source>
</evidence>
<organism evidence="3 4">
    <name type="scientific">Candida dubliniensis (strain CD36 / ATCC MYA-646 / CBS 7987 / NCPF 3949 / NRRL Y-17841)</name>
    <name type="common">Yeast</name>
    <dbReference type="NCBI Taxonomy" id="573826"/>
    <lineage>
        <taxon>Eukaryota</taxon>
        <taxon>Fungi</taxon>
        <taxon>Dikarya</taxon>
        <taxon>Ascomycota</taxon>
        <taxon>Saccharomycotina</taxon>
        <taxon>Pichiomycetes</taxon>
        <taxon>Debaryomycetaceae</taxon>
        <taxon>Candida/Lodderomyces clade</taxon>
        <taxon>Candida</taxon>
    </lineage>
</organism>
<gene>
    <name evidence="2" type="ordered locus">Cd36_07170</name>
    <name evidence="3" type="ORF">CD36_07170</name>
</gene>
<accession>B9W8F3</accession>
<dbReference type="KEGG" id="cdu:CD36_07170"/>
<name>B9W8F3_CANDC</name>
<proteinExistence type="predicted"/>
<dbReference type="HOGENOM" id="CLU_2242860_0_0_1"/>
<feature type="compositionally biased region" description="Polar residues" evidence="1">
    <location>
        <begin position="1"/>
        <end position="21"/>
    </location>
</feature>
<keyword evidence="4" id="KW-1185">Reference proteome</keyword>